<accession>A0AAD9YK09</accession>
<dbReference type="Proteomes" id="UP001281614">
    <property type="component" value="Unassembled WGS sequence"/>
</dbReference>
<reference evidence="2" key="1">
    <citation type="submission" date="2023-02" db="EMBL/GenBank/DDBJ databases">
        <title>Colletotrichum kahawae CIFC_Que2 genome sequencing and assembly.</title>
        <authorList>
            <person name="Baroncelli R."/>
        </authorList>
    </citation>
    <scope>NUCLEOTIDE SEQUENCE</scope>
    <source>
        <strain evidence="2">CIFC_Que2</strain>
    </source>
</reference>
<keyword evidence="3" id="KW-1185">Reference proteome</keyword>
<evidence type="ECO:0000313" key="2">
    <source>
        <dbReference type="EMBL" id="KAK2769353.1"/>
    </source>
</evidence>
<proteinExistence type="predicted"/>
<organism evidence="2 3">
    <name type="scientific">Colletotrichum kahawae</name>
    <name type="common">Coffee berry disease fungus</name>
    <dbReference type="NCBI Taxonomy" id="34407"/>
    <lineage>
        <taxon>Eukaryota</taxon>
        <taxon>Fungi</taxon>
        <taxon>Dikarya</taxon>
        <taxon>Ascomycota</taxon>
        <taxon>Pezizomycotina</taxon>
        <taxon>Sordariomycetes</taxon>
        <taxon>Hypocreomycetidae</taxon>
        <taxon>Glomerellales</taxon>
        <taxon>Glomerellaceae</taxon>
        <taxon>Colletotrichum</taxon>
        <taxon>Colletotrichum gloeosporioides species complex</taxon>
    </lineage>
</organism>
<evidence type="ECO:0000256" key="1">
    <source>
        <dbReference type="SAM" id="MobiDB-lite"/>
    </source>
</evidence>
<protein>
    <submittedName>
        <fullName evidence="2">Uncharacterized protein</fullName>
    </submittedName>
</protein>
<feature type="region of interest" description="Disordered" evidence="1">
    <location>
        <begin position="108"/>
        <end position="127"/>
    </location>
</feature>
<dbReference type="AlphaFoldDB" id="A0AAD9YK09"/>
<sequence length="189" mass="20579">MVRRGRRCASLRYGAVRCGTIPYRSADQTQTDYTHTHHLLTPLLRRFLSLPVRGIIRRTHAEYSGLDLGVPAAAIAILSCQVEGKEMDGIWNSPKRESPLLLNSAAVESGASRPAQSSSPCRRPSSSLPRYQMAKVCVLLLHNGQPPMTEDIVMASGKPWRLLREVERSTVQTSAALGSFGLGVLGLGS</sequence>
<feature type="compositionally biased region" description="Low complexity" evidence="1">
    <location>
        <begin position="112"/>
        <end position="127"/>
    </location>
</feature>
<name>A0AAD9YK09_COLKA</name>
<comment type="caution">
    <text evidence="2">The sequence shown here is derived from an EMBL/GenBank/DDBJ whole genome shotgun (WGS) entry which is preliminary data.</text>
</comment>
<gene>
    <name evidence="2" type="ORF">CKAH01_00960</name>
</gene>
<dbReference type="EMBL" id="VYYT01000112">
    <property type="protein sequence ID" value="KAK2769353.1"/>
    <property type="molecule type" value="Genomic_DNA"/>
</dbReference>
<evidence type="ECO:0000313" key="3">
    <source>
        <dbReference type="Proteomes" id="UP001281614"/>
    </source>
</evidence>